<sequence>MTLAMSTQATRIELADDVATLAGLLDQSPLPSYILDLQGVVLYANPPGDRLLGFGQQGCLGLNLEQVVYPPDLDEARWLAEGLLEGRRPPYRSEHRLIDAEGRRFWTAISLSLLNDCSGHPKYLWLQATDIDEQKTAALELADAEKRWSFALESAGQGVWESDLESGEVFYSPTWKRLRGYGPDEHVDGTREAWLERVHPLDRQRVQLHILKADQLPRNVFEYRERHRNGHYIWIQSRGAPVKFDTRGRPTRFIGTDTDVTELKRTEALSQSLAKRLDLALTISRIGVFEYDVTTRALEYDPRLRQIYGFGPSRTLTHEDFERALHPDDVERVLASNAELLQRRGEHSSSFRIIRYDGEIRTLTSHITYSEDEEGNPKIIGTNWDITDDVRMHEDLLAANQLTEVRNAELQMAKEQIEKQALTDPLTELPNRRFLEKILGNLERDKQFPTSILHLDLDHFKEINDSAGHLAGDAVLRHAAGIVSSQVNSAQFVARSGGDEFVIVSPGMCSPEDLRQLAQNIVEALSRPFSFNGQPFRLGASIGIACQNRGELKLDRLLGDADAALYRAKAAGGGRYEFFTAELRTELEVARRTAEEVMDAIAQRQFVPFYQPIVDARTHEVVSLEALARWRHPVQGTLAPARFMKAAEERQVLSVIDGMILEQAVADMKDWREKGIVIPSVSVNVSLNRLADEDLLCALRKLEFEPGTLSFELLESIFLDDERDDFCANIEGIRKMGIGIDIDDFGTGHTSFLSLFRLNPRRFKIDRQLVQPIIESQEKRAVIKSIIGMGKTLGLKVVAEGVETKAHADLLRRLGCDYLQGYAFARPMSAENLQTWLRERDGQGN</sequence>
<dbReference type="PANTHER" id="PTHR44757:SF2">
    <property type="entry name" value="BIOFILM ARCHITECTURE MAINTENANCE PROTEIN MBAA"/>
    <property type="match status" value="1"/>
</dbReference>
<dbReference type="CDD" id="cd01949">
    <property type="entry name" value="GGDEF"/>
    <property type="match status" value="1"/>
</dbReference>
<dbReference type="GO" id="GO:0006355">
    <property type="term" value="P:regulation of DNA-templated transcription"/>
    <property type="evidence" value="ECO:0007669"/>
    <property type="project" value="InterPro"/>
</dbReference>
<reference evidence="5 6" key="1">
    <citation type="submission" date="2019-12" db="EMBL/GenBank/DDBJ databases">
        <title>Devosia maris sp. nov., isolated from the deep seawater.</title>
        <authorList>
            <person name="Liu Y."/>
        </authorList>
    </citation>
    <scope>NUCLEOTIDE SEQUENCE [LARGE SCALE GENOMIC DNA]</scope>
    <source>
        <strain evidence="5 6">L53-10-65</strain>
    </source>
</reference>
<dbReference type="Pfam" id="PF08447">
    <property type="entry name" value="PAS_3"/>
    <property type="match status" value="2"/>
</dbReference>
<evidence type="ECO:0000259" key="3">
    <source>
        <dbReference type="PROSITE" id="PS50883"/>
    </source>
</evidence>
<dbReference type="PROSITE" id="PS50113">
    <property type="entry name" value="PAC"/>
    <property type="match status" value="3"/>
</dbReference>
<dbReference type="PROSITE" id="PS50883">
    <property type="entry name" value="EAL"/>
    <property type="match status" value="1"/>
</dbReference>
<feature type="domain" description="PAC" evidence="2">
    <location>
        <begin position="347"/>
        <end position="398"/>
    </location>
</feature>
<dbReference type="SUPFAM" id="SSF55073">
    <property type="entry name" value="Nucleotide cyclase"/>
    <property type="match status" value="1"/>
</dbReference>
<dbReference type="PROSITE" id="PS50887">
    <property type="entry name" value="GGDEF"/>
    <property type="match status" value="1"/>
</dbReference>
<feature type="domain" description="GGDEF" evidence="4">
    <location>
        <begin position="448"/>
        <end position="581"/>
    </location>
</feature>
<dbReference type="SUPFAM" id="SSF141868">
    <property type="entry name" value="EAL domain-like"/>
    <property type="match status" value="1"/>
</dbReference>
<feature type="domain" description="PAC" evidence="2">
    <location>
        <begin position="91"/>
        <end position="143"/>
    </location>
</feature>
<dbReference type="InterPro" id="IPR001633">
    <property type="entry name" value="EAL_dom"/>
</dbReference>
<dbReference type="InterPro" id="IPR000014">
    <property type="entry name" value="PAS"/>
</dbReference>
<dbReference type="AlphaFoldDB" id="A0A7X3FQB6"/>
<dbReference type="Pfam" id="PF00990">
    <property type="entry name" value="GGDEF"/>
    <property type="match status" value="1"/>
</dbReference>
<dbReference type="NCBIfam" id="TIGR00254">
    <property type="entry name" value="GGDEF"/>
    <property type="match status" value="1"/>
</dbReference>
<dbReference type="SMART" id="SM00091">
    <property type="entry name" value="PAS"/>
    <property type="match status" value="3"/>
</dbReference>
<dbReference type="Gene3D" id="3.30.450.20">
    <property type="entry name" value="PAS domain"/>
    <property type="match status" value="3"/>
</dbReference>
<evidence type="ECO:0000259" key="2">
    <source>
        <dbReference type="PROSITE" id="PS50113"/>
    </source>
</evidence>
<dbReference type="Pfam" id="PF00563">
    <property type="entry name" value="EAL"/>
    <property type="match status" value="1"/>
</dbReference>
<feature type="domain" description="EAL" evidence="3">
    <location>
        <begin position="590"/>
        <end position="841"/>
    </location>
</feature>
<dbReference type="RefSeq" id="WP_157289669.1">
    <property type="nucleotide sequence ID" value="NZ_WQRF01000001.1"/>
</dbReference>
<proteinExistence type="predicted"/>
<feature type="domain" description="PAS" evidence="1">
    <location>
        <begin position="17"/>
        <end position="87"/>
    </location>
</feature>
<dbReference type="NCBIfam" id="TIGR00229">
    <property type="entry name" value="sensory_box"/>
    <property type="match status" value="3"/>
</dbReference>
<dbReference type="CDD" id="cd00130">
    <property type="entry name" value="PAS"/>
    <property type="match status" value="3"/>
</dbReference>
<feature type="domain" description="PAS" evidence="1">
    <location>
        <begin position="144"/>
        <end position="207"/>
    </location>
</feature>
<comment type="caution">
    <text evidence="5">The sequence shown here is derived from an EMBL/GenBank/DDBJ whole genome shotgun (WGS) entry which is preliminary data.</text>
</comment>
<dbReference type="SMART" id="SM00086">
    <property type="entry name" value="PAC"/>
    <property type="match status" value="3"/>
</dbReference>
<evidence type="ECO:0000259" key="1">
    <source>
        <dbReference type="PROSITE" id="PS50112"/>
    </source>
</evidence>
<keyword evidence="6" id="KW-1185">Reference proteome</keyword>
<dbReference type="PROSITE" id="PS50112">
    <property type="entry name" value="PAS"/>
    <property type="match status" value="3"/>
</dbReference>
<dbReference type="Gene3D" id="3.30.70.270">
    <property type="match status" value="1"/>
</dbReference>
<dbReference type="InterPro" id="IPR013767">
    <property type="entry name" value="PAS_fold"/>
</dbReference>
<dbReference type="InterPro" id="IPR000160">
    <property type="entry name" value="GGDEF_dom"/>
</dbReference>
<dbReference type="CDD" id="cd01948">
    <property type="entry name" value="EAL"/>
    <property type="match status" value="1"/>
</dbReference>
<dbReference type="InterPro" id="IPR013655">
    <property type="entry name" value="PAS_fold_3"/>
</dbReference>
<dbReference type="SUPFAM" id="SSF55785">
    <property type="entry name" value="PYP-like sensor domain (PAS domain)"/>
    <property type="match status" value="3"/>
</dbReference>
<dbReference type="Proteomes" id="UP000438106">
    <property type="component" value="Unassembled WGS sequence"/>
</dbReference>
<feature type="domain" description="PAS" evidence="1">
    <location>
        <begin position="273"/>
        <end position="344"/>
    </location>
</feature>
<organism evidence="5 6">
    <name type="scientific">Devosia marina</name>
    <dbReference type="NCBI Taxonomy" id="2683198"/>
    <lineage>
        <taxon>Bacteria</taxon>
        <taxon>Pseudomonadati</taxon>
        <taxon>Pseudomonadota</taxon>
        <taxon>Alphaproteobacteria</taxon>
        <taxon>Hyphomicrobiales</taxon>
        <taxon>Devosiaceae</taxon>
        <taxon>Devosia</taxon>
    </lineage>
</organism>
<dbReference type="InterPro" id="IPR052155">
    <property type="entry name" value="Biofilm_reg_signaling"/>
</dbReference>
<name>A0A7X3FQB6_9HYPH</name>
<dbReference type="Gene3D" id="3.20.20.450">
    <property type="entry name" value="EAL domain"/>
    <property type="match status" value="1"/>
</dbReference>
<protein>
    <submittedName>
        <fullName evidence="5">EAL domain-containing protein</fullName>
    </submittedName>
</protein>
<dbReference type="InterPro" id="IPR043128">
    <property type="entry name" value="Rev_trsase/Diguanyl_cyclase"/>
</dbReference>
<dbReference type="SMART" id="SM00052">
    <property type="entry name" value="EAL"/>
    <property type="match status" value="1"/>
</dbReference>
<accession>A0A7X3FQB6</accession>
<dbReference type="Pfam" id="PF00989">
    <property type="entry name" value="PAS"/>
    <property type="match status" value="1"/>
</dbReference>
<evidence type="ECO:0000259" key="4">
    <source>
        <dbReference type="PROSITE" id="PS50887"/>
    </source>
</evidence>
<dbReference type="InterPro" id="IPR035965">
    <property type="entry name" value="PAS-like_dom_sf"/>
</dbReference>
<dbReference type="InterPro" id="IPR029787">
    <property type="entry name" value="Nucleotide_cyclase"/>
</dbReference>
<dbReference type="SMART" id="SM00267">
    <property type="entry name" value="GGDEF"/>
    <property type="match status" value="1"/>
</dbReference>
<gene>
    <name evidence="5" type="ORF">GO014_07290</name>
</gene>
<dbReference type="InterPro" id="IPR001610">
    <property type="entry name" value="PAC"/>
</dbReference>
<dbReference type="Gene3D" id="2.10.70.100">
    <property type="match status" value="2"/>
</dbReference>
<dbReference type="InterPro" id="IPR035919">
    <property type="entry name" value="EAL_sf"/>
</dbReference>
<evidence type="ECO:0000313" key="5">
    <source>
        <dbReference type="EMBL" id="MVS98823.1"/>
    </source>
</evidence>
<dbReference type="InterPro" id="IPR000700">
    <property type="entry name" value="PAS-assoc_C"/>
</dbReference>
<feature type="domain" description="PAC" evidence="2">
    <location>
        <begin position="219"/>
        <end position="272"/>
    </location>
</feature>
<dbReference type="PANTHER" id="PTHR44757">
    <property type="entry name" value="DIGUANYLATE CYCLASE DGCP"/>
    <property type="match status" value="1"/>
</dbReference>
<dbReference type="EMBL" id="WQRF01000001">
    <property type="protein sequence ID" value="MVS98823.1"/>
    <property type="molecule type" value="Genomic_DNA"/>
</dbReference>
<evidence type="ECO:0000313" key="6">
    <source>
        <dbReference type="Proteomes" id="UP000438106"/>
    </source>
</evidence>